<evidence type="ECO:0000256" key="3">
    <source>
        <dbReference type="ARBA" id="ARBA00022836"/>
    </source>
</evidence>
<proteinExistence type="inferred from homology"/>
<sequence length="255" mass="27311">MAAAAASAPAALFSPLAVKDVSSKGVFCSSSKLVFVKNVKARTLCSAEKKQDQDQEKTSSSSFVQTAGKVAAALALSAVFVGSSSLVAPQDALADVAGLTPCKESKGFAKREKQEIKKLESRLKLYAPESAPALALQATIEKTQRRFAFYGNGGLLCGTDGLPHLIVDGDQAHLGEFVYPGIVFLYIAGWIGWVGRDYLIQVRSTKKPTEKEIIIDVPLATRILWKGFIWPLAAVSELRNGKLLEPSSNITVSPR</sequence>
<evidence type="ECO:0000313" key="5">
    <source>
        <dbReference type="EMBL" id="CAK9209481.1"/>
    </source>
</evidence>
<keyword evidence="3 4" id="KW-0603">Photosystem I</keyword>
<dbReference type="Gene3D" id="1.10.8.110">
    <property type="entry name" value="Photosystem I PsaF, reaction centre subunit III"/>
    <property type="match status" value="1"/>
</dbReference>
<dbReference type="InterPro" id="IPR003666">
    <property type="entry name" value="PSI_PsaF"/>
</dbReference>
<evidence type="ECO:0000256" key="2">
    <source>
        <dbReference type="ARBA" id="ARBA00022531"/>
    </source>
</evidence>
<keyword evidence="4" id="KW-0793">Thylakoid</keyword>
<keyword evidence="4" id="KW-0934">Plastid</keyword>
<dbReference type="Pfam" id="PF02507">
    <property type="entry name" value="PSI_PsaF"/>
    <property type="match status" value="1"/>
</dbReference>
<comment type="subcellular location">
    <subcellularLocation>
        <location evidence="4">Plastid</location>
        <location evidence="4">Chloroplast thylakoid lumen</location>
    </subcellularLocation>
</comment>
<accession>A0ABP0U011</accession>
<organism evidence="5 6">
    <name type="scientific">Sphagnum troendelagicum</name>
    <dbReference type="NCBI Taxonomy" id="128251"/>
    <lineage>
        <taxon>Eukaryota</taxon>
        <taxon>Viridiplantae</taxon>
        <taxon>Streptophyta</taxon>
        <taxon>Embryophyta</taxon>
        <taxon>Bryophyta</taxon>
        <taxon>Sphagnophytina</taxon>
        <taxon>Sphagnopsida</taxon>
        <taxon>Sphagnales</taxon>
        <taxon>Sphagnaceae</taxon>
        <taxon>Sphagnum</taxon>
    </lineage>
</organism>
<evidence type="ECO:0000256" key="1">
    <source>
        <dbReference type="ARBA" id="ARBA00008386"/>
    </source>
</evidence>
<evidence type="ECO:0000313" key="6">
    <source>
        <dbReference type="Proteomes" id="UP001497512"/>
    </source>
</evidence>
<dbReference type="InterPro" id="IPR036577">
    <property type="entry name" value="PSI_PsaF_sf"/>
</dbReference>
<dbReference type="Proteomes" id="UP001497512">
    <property type="component" value="Chromosome 17"/>
</dbReference>
<evidence type="ECO:0000256" key="4">
    <source>
        <dbReference type="RuleBase" id="RU368107"/>
    </source>
</evidence>
<keyword evidence="6" id="KW-1185">Reference proteome</keyword>
<keyword evidence="2 4" id="KW-0602">Photosynthesis</keyword>
<dbReference type="EMBL" id="OZ019909">
    <property type="protein sequence ID" value="CAK9209481.1"/>
    <property type="molecule type" value="Genomic_DNA"/>
</dbReference>
<name>A0ABP0U011_9BRYO</name>
<dbReference type="SUPFAM" id="SSF81536">
    <property type="entry name" value="Subunit III of photosystem I reaction centre, PsaF"/>
    <property type="match status" value="1"/>
</dbReference>
<keyword evidence="4" id="KW-0150">Chloroplast</keyword>
<dbReference type="PANTHER" id="PTHR34939:SF1">
    <property type="entry name" value="PHOTOSYSTEM I REACTION CENTER SUBUNIT III, CHLOROPLASTIC"/>
    <property type="match status" value="1"/>
</dbReference>
<comment type="function">
    <text evidence="4">Participates in efficiency of electron transfer from plastocyanin to P700 (or cytochrome c553 in algae and cyanobacteria). This plastocyanin-docking protein contributes to the specific association of plastocyanin to PSI.</text>
</comment>
<comment type="similarity">
    <text evidence="1 4">Belongs to the PsaF family.</text>
</comment>
<protein>
    <recommendedName>
        <fullName evidence="4">Photosystem I reaction center subunit III</fullName>
    </recommendedName>
    <alternativeName>
        <fullName evidence="4">PSI-F</fullName>
    </alternativeName>
</protein>
<dbReference type="PANTHER" id="PTHR34939">
    <property type="entry name" value="PHOTOSYSTEM I REACTION CENTER SUBUNIT III, CHLOROPLASTIC"/>
    <property type="match status" value="1"/>
</dbReference>
<gene>
    <name evidence="5" type="ORF">CSSPTR1EN2_LOCUS9770</name>
</gene>
<reference evidence="5" key="1">
    <citation type="submission" date="2024-02" db="EMBL/GenBank/DDBJ databases">
        <authorList>
            <consortium name="ELIXIR-Norway"/>
            <consortium name="Elixir Norway"/>
        </authorList>
    </citation>
    <scope>NUCLEOTIDE SEQUENCE</scope>
</reference>